<keyword evidence="4" id="KW-1185">Reference proteome</keyword>
<organism evidence="3 4">
    <name type="scientific">Paeniglutamicibacter sulfureus</name>
    <dbReference type="NCBI Taxonomy" id="43666"/>
    <lineage>
        <taxon>Bacteria</taxon>
        <taxon>Bacillati</taxon>
        <taxon>Actinomycetota</taxon>
        <taxon>Actinomycetes</taxon>
        <taxon>Micrococcales</taxon>
        <taxon>Micrococcaceae</taxon>
        <taxon>Paeniglutamicibacter</taxon>
    </lineage>
</organism>
<proteinExistence type="predicted"/>
<feature type="transmembrane region" description="Helical" evidence="1">
    <location>
        <begin position="6"/>
        <end position="26"/>
    </location>
</feature>
<gene>
    <name evidence="3" type="ORF">J2S64_000311</name>
</gene>
<dbReference type="Pfam" id="PF25362">
    <property type="entry name" value="bPH_11"/>
    <property type="match status" value="1"/>
</dbReference>
<evidence type="ECO:0000256" key="1">
    <source>
        <dbReference type="SAM" id="Phobius"/>
    </source>
</evidence>
<protein>
    <recommendedName>
        <fullName evidence="2">PH domain-containing protein</fullName>
    </recommendedName>
</protein>
<name>A0ABU2BDE1_9MICC</name>
<keyword evidence="1" id="KW-1133">Transmembrane helix</keyword>
<evidence type="ECO:0000259" key="2">
    <source>
        <dbReference type="Pfam" id="PF25362"/>
    </source>
</evidence>
<reference evidence="3 4" key="1">
    <citation type="submission" date="2023-07" db="EMBL/GenBank/DDBJ databases">
        <title>Sequencing the genomes of 1000 actinobacteria strains.</title>
        <authorList>
            <person name="Klenk H.-P."/>
        </authorList>
    </citation>
    <scope>NUCLEOTIDE SEQUENCE [LARGE SCALE GENOMIC DNA]</scope>
    <source>
        <strain evidence="3 4">DSM 20167</strain>
    </source>
</reference>
<sequence length="185" mass="19462">MGQYTAAVVITLAIVVLMVALILLGWRNRLRRQASVPAPSPVPEDADGAPALGAQLGDSAEGIYVCTTTAGDWLDRIAAHRLGIRTNADLSIHAAGVLLARRGAADLFIPAHDLTGVSRASGMAGKFVEKDGLLVISWMLGTMAVDTGFRPRYHQELPDLAARIAALAGTGTNDTQPPAETKENQ</sequence>
<dbReference type="Proteomes" id="UP001183817">
    <property type="component" value="Unassembled WGS sequence"/>
</dbReference>
<dbReference type="RefSeq" id="WP_310287545.1">
    <property type="nucleotide sequence ID" value="NZ_BAAAWO010000001.1"/>
</dbReference>
<evidence type="ECO:0000313" key="4">
    <source>
        <dbReference type="Proteomes" id="UP001183817"/>
    </source>
</evidence>
<dbReference type="EMBL" id="JAVDYI010000001">
    <property type="protein sequence ID" value="MDR7356620.1"/>
    <property type="molecule type" value="Genomic_DNA"/>
</dbReference>
<keyword evidence="1" id="KW-0472">Membrane</keyword>
<feature type="domain" description="PH" evidence="2">
    <location>
        <begin position="51"/>
        <end position="162"/>
    </location>
</feature>
<dbReference type="InterPro" id="IPR057446">
    <property type="entry name" value="PH_bac"/>
</dbReference>
<accession>A0ABU2BDE1</accession>
<keyword evidence="1" id="KW-0812">Transmembrane</keyword>
<evidence type="ECO:0000313" key="3">
    <source>
        <dbReference type="EMBL" id="MDR7356620.1"/>
    </source>
</evidence>
<comment type="caution">
    <text evidence="3">The sequence shown here is derived from an EMBL/GenBank/DDBJ whole genome shotgun (WGS) entry which is preliminary data.</text>
</comment>